<feature type="domain" description="Porin opacity type" evidence="3">
    <location>
        <begin position="50"/>
        <end position="170"/>
    </location>
</feature>
<dbReference type="EMBL" id="AAZF01000004">
    <property type="protein sequence ID" value="EDJ92900.1"/>
    <property type="molecule type" value="Genomic_DNA"/>
</dbReference>
<proteinExistence type="inferred from homology"/>
<gene>
    <name evidence="5" type="primary">artM</name>
    <name evidence="5" type="ORF">CGSHi3655_06019</name>
    <name evidence="4" type="ORF">KRLU3655_LOCUS1669</name>
</gene>
<protein>
    <submittedName>
        <fullName evidence="5">Arginine transporter permease subunit ArtM</fullName>
    </submittedName>
    <submittedName>
        <fullName evidence="4">Opacity family porin</fullName>
    </submittedName>
</protein>
<dbReference type="Pfam" id="PF02462">
    <property type="entry name" value="Opacity"/>
    <property type="match status" value="1"/>
</dbReference>
<evidence type="ECO:0000313" key="5">
    <source>
        <dbReference type="EMBL" id="EDJ92900.1"/>
    </source>
</evidence>
<reference evidence="5 6" key="1">
    <citation type="journal article" date="2007" name="Genome Biol.">
        <title>Characterization and modeling of the Haemophilus influenzae core and supragenomes based on the complete genomic sequences of Rd and 12 clinical nontypeable strains.</title>
        <authorList>
            <person name="Hogg J.S."/>
            <person name="Hu F.Z."/>
            <person name="Janto B."/>
            <person name="Boissy R."/>
            <person name="Hayes J."/>
            <person name="Keefe R."/>
            <person name="Post J.C."/>
            <person name="Ehrlich G.D."/>
        </authorList>
    </citation>
    <scope>NUCLEOTIDE SEQUENCE [LARGE SCALE GENOMIC DNA]</scope>
    <source>
        <strain evidence="5">3655</strain>
        <strain evidence="6">NTHi 3655</strain>
    </source>
</reference>
<dbReference type="Gene3D" id="2.40.160.20">
    <property type="match status" value="1"/>
</dbReference>
<evidence type="ECO:0000313" key="4">
    <source>
        <dbReference type="EMBL" id="CAH0451593.1"/>
    </source>
</evidence>
<dbReference type="EMBL" id="OV040719">
    <property type="protein sequence ID" value="CAH0451593.1"/>
    <property type="molecule type" value="Genomic_DNA"/>
</dbReference>
<dbReference type="RefSeq" id="WP_005647500.1">
    <property type="nucleotide sequence ID" value="NZ_AAZF01000004.1"/>
</dbReference>
<dbReference type="SUPFAM" id="SSF56925">
    <property type="entry name" value="OMPA-like"/>
    <property type="match status" value="1"/>
</dbReference>
<evidence type="ECO:0000313" key="6">
    <source>
        <dbReference type="Proteomes" id="UP000003185"/>
    </source>
</evidence>
<reference evidence="7" key="2">
    <citation type="submission" date="2021-11" db="EMBL/GenBank/DDBJ databases">
        <authorList>
            <person name="Riesbeck K."/>
        </authorList>
    </citation>
    <scope>NUCLEOTIDE SEQUENCE [LARGE SCALE GENOMIC DNA]</scope>
</reference>
<accession>A0A0H3PCR6</accession>
<evidence type="ECO:0000313" key="7">
    <source>
        <dbReference type="Proteomes" id="UP000837958"/>
    </source>
</evidence>
<name>A0A0H3PCR6_HAEI3</name>
<dbReference type="AlphaFoldDB" id="A0A0H3PCR6"/>
<organism evidence="5 6">
    <name type="scientific">Haemophilus influenzae (strain NTHi 3655)</name>
    <dbReference type="NCBI Taxonomy" id="375177"/>
    <lineage>
        <taxon>Bacteria</taxon>
        <taxon>Pseudomonadati</taxon>
        <taxon>Pseudomonadota</taxon>
        <taxon>Gammaproteobacteria</taxon>
        <taxon>Pasteurellales</taxon>
        <taxon>Pasteurellaceae</taxon>
        <taxon>Haemophilus</taxon>
    </lineage>
</organism>
<reference evidence="4" key="3">
    <citation type="submission" date="2024-01" db="EMBL/GenBank/DDBJ databases">
        <authorList>
            <person name="Riesbeck K."/>
        </authorList>
    </citation>
    <scope>NUCLEOTIDE SEQUENCE</scope>
    <source>
        <strain evidence="4">3655</strain>
    </source>
</reference>
<evidence type="ECO:0000256" key="2">
    <source>
        <dbReference type="SAM" id="SignalP"/>
    </source>
</evidence>
<comment type="similarity">
    <text evidence="1">Belongs to the opacity porin family.</text>
</comment>
<dbReference type="GeneID" id="93220179"/>
<keyword evidence="2" id="KW-0732">Signal</keyword>
<dbReference type="GO" id="GO:0015288">
    <property type="term" value="F:porin activity"/>
    <property type="evidence" value="ECO:0007669"/>
    <property type="project" value="InterPro"/>
</dbReference>
<evidence type="ECO:0000256" key="1">
    <source>
        <dbReference type="ARBA" id="ARBA00009830"/>
    </source>
</evidence>
<sequence length="170" mass="18184">MKKSLLAVIVGAFAFASVANANIYAEGDIGLSQTKANGSNNTRVEPRVSVGYKVGNTRVAGDYTHHGKVDGTKIQGLGASVLYDFDTNSKVQPYVGARVATNQFKYTNRAEQKFKSSSDIKLGYGVVAGAKYKLDGNWYANGGVEYNRLGNFDSTKVNNYGAKVGVGYGF</sequence>
<feature type="signal peptide" evidence="2">
    <location>
        <begin position="1"/>
        <end position="21"/>
    </location>
</feature>
<dbReference type="InterPro" id="IPR003394">
    <property type="entry name" value="Porin_opacity"/>
</dbReference>
<feature type="chain" id="PRO_5002617135" evidence="2">
    <location>
        <begin position="22"/>
        <end position="170"/>
    </location>
</feature>
<dbReference type="Proteomes" id="UP000003185">
    <property type="component" value="Unassembled WGS sequence"/>
</dbReference>
<dbReference type="InterPro" id="IPR011250">
    <property type="entry name" value="OMP/PagP_B-barrel"/>
</dbReference>
<dbReference type="Proteomes" id="UP000837958">
    <property type="component" value="Chromosome"/>
</dbReference>
<dbReference type="GO" id="GO:0009279">
    <property type="term" value="C:cell outer membrane"/>
    <property type="evidence" value="ECO:0007669"/>
    <property type="project" value="UniProtKB-ARBA"/>
</dbReference>
<evidence type="ECO:0000259" key="3">
    <source>
        <dbReference type="Pfam" id="PF02462"/>
    </source>
</evidence>